<feature type="domain" description="DUF3108" evidence="1">
    <location>
        <begin position="149"/>
        <end position="210"/>
    </location>
</feature>
<protein>
    <recommendedName>
        <fullName evidence="1">DUF3108 domain-containing protein</fullName>
    </recommendedName>
</protein>
<accession>A0A7C4GDB6</accession>
<dbReference type="AlphaFoldDB" id="A0A7C4GDB6"/>
<comment type="caution">
    <text evidence="2">The sequence shown here is derived from an EMBL/GenBank/DDBJ whole genome shotgun (WGS) entry which is preliminary data.</text>
</comment>
<reference evidence="2" key="1">
    <citation type="journal article" date="2020" name="mSystems">
        <title>Genome- and Community-Level Interaction Insights into Carbon Utilization and Element Cycling Functions of Hydrothermarchaeota in Hydrothermal Sediment.</title>
        <authorList>
            <person name="Zhou Z."/>
            <person name="Liu Y."/>
            <person name="Xu W."/>
            <person name="Pan J."/>
            <person name="Luo Z.H."/>
            <person name="Li M."/>
        </authorList>
    </citation>
    <scope>NUCLEOTIDE SEQUENCE [LARGE SCALE GENOMIC DNA]</scope>
    <source>
        <strain evidence="2">SpSt-488</strain>
    </source>
</reference>
<dbReference type="Pfam" id="PF21347">
    <property type="entry name" value="DUF3108_like"/>
    <property type="match status" value="1"/>
</dbReference>
<evidence type="ECO:0000259" key="1">
    <source>
        <dbReference type="Pfam" id="PF21347"/>
    </source>
</evidence>
<dbReference type="EMBL" id="DSUT01000121">
    <property type="protein sequence ID" value="HGK28456.1"/>
    <property type="molecule type" value="Genomic_DNA"/>
</dbReference>
<gene>
    <name evidence="2" type="ORF">ENS41_05820</name>
</gene>
<evidence type="ECO:0000313" key="2">
    <source>
        <dbReference type="EMBL" id="HGK28456.1"/>
    </source>
</evidence>
<sequence>MRSSRLMAIGSLLTIGIVALGLLSCDTVLFRAGQDYFPLVPGSEWRYAVGNDTVTVTVDTAPAVAANRACTRLYRNLAAEYWVKSRTEVLRLYTRIEILPQGEDTIEHRFGRVYELPLVEGATWQVPFKDTLVFLGTDTIFYSHSLTGRVAAIEDVTVPAGEYTDCYRIELAEEIICRDTTRSQWTEWLAPGVGIVKRRSATTEELLASYRKGP</sequence>
<organism evidence="2">
    <name type="scientific">candidate division WOR-3 bacterium</name>
    <dbReference type="NCBI Taxonomy" id="2052148"/>
    <lineage>
        <taxon>Bacteria</taxon>
        <taxon>Bacteria division WOR-3</taxon>
    </lineage>
</organism>
<dbReference type="PROSITE" id="PS51257">
    <property type="entry name" value="PROKAR_LIPOPROTEIN"/>
    <property type="match status" value="1"/>
</dbReference>
<dbReference type="Gene3D" id="2.40.360.20">
    <property type="match status" value="1"/>
</dbReference>
<proteinExistence type="predicted"/>
<name>A0A7C4GDB6_UNCW3</name>
<dbReference type="InterPro" id="IPR049279">
    <property type="entry name" value="DUF3108-like"/>
</dbReference>